<keyword evidence="5 10" id="KW-0812">Transmembrane</keyword>
<comment type="subcellular location">
    <subcellularLocation>
        <location evidence="1">Cell membrane</location>
        <topology evidence="1">Multi-pass membrane protein</topology>
    </subcellularLocation>
</comment>
<evidence type="ECO:0000313" key="11">
    <source>
        <dbReference type="EMBL" id="AEF94061.1"/>
    </source>
</evidence>
<feature type="transmembrane region" description="Helical" evidence="10">
    <location>
        <begin position="291"/>
        <end position="324"/>
    </location>
</feature>
<keyword evidence="3" id="KW-1003">Cell membrane</keyword>
<dbReference type="RefSeq" id="WP_013810056.1">
    <property type="nucleotide sequence ID" value="NC_015565.1"/>
</dbReference>
<proteinExistence type="predicted"/>
<evidence type="ECO:0000256" key="9">
    <source>
        <dbReference type="ARBA" id="ARBA00023136"/>
    </source>
</evidence>
<dbReference type="Pfam" id="PF02386">
    <property type="entry name" value="TrkH"/>
    <property type="match status" value="1"/>
</dbReference>
<organism evidence="11 12">
    <name type="scientific">Desulfotomaculum nigrificans (strain DSM 14880 / VKM B-2319 / CO-1-SRB)</name>
    <name type="common">Desulfotomaculum carboxydivorans</name>
    <dbReference type="NCBI Taxonomy" id="868595"/>
    <lineage>
        <taxon>Bacteria</taxon>
        <taxon>Bacillati</taxon>
        <taxon>Bacillota</taxon>
        <taxon>Clostridia</taxon>
        <taxon>Eubacteriales</taxon>
        <taxon>Desulfotomaculaceae</taxon>
        <taxon>Desulfotomaculum</taxon>
    </lineage>
</organism>
<keyword evidence="11" id="KW-0378">Hydrolase</keyword>
<feature type="transmembrane region" description="Helical" evidence="10">
    <location>
        <begin position="229"/>
        <end position="248"/>
    </location>
</feature>
<accession>F6B406</accession>
<keyword evidence="6" id="KW-0630">Potassium</keyword>
<dbReference type="STRING" id="868595.Desca_1200"/>
<dbReference type="KEGG" id="dca:Desca_1200"/>
<dbReference type="GO" id="GO:0016787">
    <property type="term" value="F:hydrolase activity"/>
    <property type="evidence" value="ECO:0007669"/>
    <property type="project" value="UniProtKB-KW"/>
</dbReference>
<name>F6B406_DESCC</name>
<keyword evidence="4" id="KW-0633">Potassium transport</keyword>
<evidence type="ECO:0000256" key="8">
    <source>
        <dbReference type="ARBA" id="ARBA00023065"/>
    </source>
</evidence>
<reference evidence="11" key="1">
    <citation type="submission" date="2011-05" db="EMBL/GenBank/DDBJ databases">
        <title>Complete sequence of Desulfotomaculum carboxydivorans CO-1-SRB.</title>
        <authorList>
            <consortium name="US DOE Joint Genome Institute"/>
            <person name="Lucas S."/>
            <person name="Han J."/>
            <person name="Lapidus A."/>
            <person name="Cheng J.-F."/>
            <person name="Goodwin L."/>
            <person name="Pitluck S."/>
            <person name="Peters L."/>
            <person name="Mikhailova N."/>
            <person name="Lu M."/>
            <person name="Han C."/>
            <person name="Tapia R."/>
            <person name="Land M."/>
            <person name="Hauser L."/>
            <person name="Kyrpides N."/>
            <person name="Ivanova N."/>
            <person name="Pagani I."/>
            <person name="Stams A."/>
            <person name="Plugge C."/>
            <person name="Muyzer G."/>
            <person name="Kuever J."/>
            <person name="Parshina S."/>
            <person name="Ivanova A."/>
            <person name="Nazina T."/>
            <person name="Woyke T."/>
        </authorList>
    </citation>
    <scope>NUCLEOTIDE SEQUENCE [LARGE SCALE GENOMIC DNA]</scope>
    <source>
        <strain evidence="11">CO-1-SRB</strain>
    </source>
</reference>
<evidence type="ECO:0000256" key="4">
    <source>
        <dbReference type="ARBA" id="ARBA00022538"/>
    </source>
</evidence>
<evidence type="ECO:0000256" key="10">
    <source>
        <dbReference type="SAM" id="Phobius"/>
    </source>
</evidence>
<evidence type="ECO:0000256" key="5">
    <source>
        <dbReference type="ARBA" id="ARBA00022692"/>
    </source>
</evidence>
<dbReference type="eggNOG" id="COG0168">
    <property type="taxonomic scope" value="Bacteria"/>
</dbReference>
<dbReference type="InterPro" id="IPR004772">
    <property type="entry name" value="TrkH"/>
</dbReference>
<keyword evidence="12" id="KW-1185">Reference proteome</keyword>
<keyword evidence="8" id="KW-0406">Ion transport</keyword>
<feature type="transmembrane region" description="Helical" evidence="10">
    <location>
        <begin position="404"/>
        <end position="426"/>
    </location>
</feature>
<protein>
    <submittedName>
        <fullName evidence="11">Potassium uptake protein, TrkH family</fullName>
        <ecNumber evidence="11">3.6.3.14</ecNumber>
    </submittedName>
</protein>
<dbReference type="GO" id="GO:0005886">
    <property type="term" value="C:plasma membrane"/>
    <property type="evidence" value="ECO:0007669"/>
    <property type="project" value="UniProtKB-SubCell"/>
</dbReference>
<feature type="transmembrane region" description="Helical" evidence="10">
    <location>
        <begin position="192"/>
        <end position="217"/>
    </location>
</feature>
<evidence type="ECO:0000256" key="3">
    <source>
        <dbReference type="ARBA" id="ARBA00022475"/>
    </source>
</evidence>
<feature type="transmembrane region" description="Helical" evidence="10">
    <location>
        <begin position="345"/>
        <end position="366"/>
    </location>
</feature>
<dbReference type="AlphaFoldDB" id="F6B406"/>
<evidence type="ECO:0000256" key="1">
    <source>
        <dbReference type="ARBA" id="ARBA00004651"/>
    </source>
</evidence>
<dbReference type="PANTHER" id="PTHR32024">
    <property type="entry name" value="TRK SYSTEM POTASSIUM UPTAKE PROTEIN TRKG-RELATED"/>
    <property type="match status" value="1"/>
</dbReference>
<dbReference type="Proteomes" id="UP000009226">
    <property type="component" value="Chromosome"/>
</dbReference>
<dbReference type="NCBIfam" id="TIGR00933">
    <property type="entry name" value="2a38"/>
    <property type="match status" value="1"/>
</dbReference>
<gene>
    <name evidence="11" type="ordered locus">Desca_1200</name>
</gene>
<keyword evidence="7 10" id="KW-1133">Transmembrane helix</keyword>
<dbReference type="GO" id="GO:0015379">
    <property type="term" value="F:potassium:chloride symporter activity"/>
    <property type="evidence" value="ECO:0007669"/>
    <property type="project" value="InterPro"/>
</dbReference>
<feature type="transmembrane region" description="Helical" evidence="10">
    <location>
        <begin position="75"/>
        <end position="98"/>
    </location>
</feature>
<feature type="transmembrane region" description="Helical" evidence="10">
    <location>
        <begin position="44"/>
        <end position="63"/>
    </location>
</feature>
<evidence type="ECO:0000313" key="12">
    <source>
        <dbReference type="Proteomes" id="UP000009226"/>
    </source>
</evidence>
<sequence>MAGNNGFLSDPPKVLVAGFATVILIGALLLTLPVSSANGQPTGFLTALFTSTSAVCVTGLVVVDTGTYWSTFGHLVIITLIQVGGLGFMTMAVLFWLLMGRRVTFRERLLIQESLNVIDLSGLIKLAKRVLILTFTIELAIATVLALRWIPEFGLAKGVWFGLFHAISGFNNAGFDLFGEFRSLTQYVSDPVVNLAITTDIILGGIGFTVMSDLLRWKERKRLTLHTKLTLLVTVILLLVGTLVIFFLELNNTLAPLSLSGKLWASWFQSVTPRTAGYNTLDIGALRPATLFFMVILMFIGASPGSTGGGIKTTTFGMLGLAVFSMARGKEDPEIFNRRIPKDQIYKGLAIIFLAMSWIVIAVLILDITEREDFLKILFEVVSAYGTVGLTAGLTPHLSSVGQVIIIFTMFLGRLGPLTVAFALAAKQRQRKQTVRYAEERVIIG</sequence>
<dbReference type="EC" id="3.6.3.14" evidence="11"/>
<feature type="transmembrane region" description="Helical" evidence="10">
    <location>
        <begin position="130"/>
        <end position="150"/>
    </location>
</feature>
<keyword evidence="2" id="KW-0813">Transport</keyword>
<dbReference type="PANTHER" id="PTHR32024:SF1">
    <property type="entry name" value="KTR SYSTEM POTASSIUM UPTAKE PROTEIN B"/>
    <property type="match status" value="1"/>
</dbReference>
<keyword evidence="9 10" id="KW-0472">Membrane</keyword>
<dbReference type="HOGENOM" id="CLU_026429_0_1_9"/>
<evidence type="ECO:0000256" key="6">
    <source>
        <dbReference type="ARBA" id="ARBA00022958"/>
    </source>
</evidence>
<evidence type="ECO:0000256" key="7">
    <source>
        <dbReference type="ARBA" id="ARBA00022989"/>
    </source>
</evidence>
<evidence type="ECO:0000256" key="2">
    <source>
        <dbReference type="ARBA" id="ARBA00022448"/>
    </source>
</evidence>
<feature type="transmembrane region" description="Helical" evidence="10">
    <location>
        <begin position="14"/>
        <end position="32"/>
    </location>
</feature>
<dbReference type="EMBL" id="CP002736">
    <property type="protein sequence ID" value="AEF94061.1"/>
    <property type="molecule type" value="Genomic_DNA"/>
</dbReference>
<dbReference type="InterPro" id="IPR003445">
    <property type="entry name" value="Cat_transpt"/>
</dbReference>